<feature type="transmembrane region" description="Helical" evidence="1">
    <location>
        <begin position="73"/>
        <end position="90"/>
    </location>
</feature>
<dbReference type="EMBL" id="CP036271">
    <property type="protein sequence ID" value="QDT53639.1"/>
    <property type="molecule type" value="Genomic_DNA"/>
</dbReference>
<proteinExistence type="predicted"/>
<evidence type="ECO:0000313" key="3">
    <source>
        <dbReference type="EMBL" id="QDT53639.1"/>
    </source>
</evidence>
<dbReference type="Gene3D" id="3.60.10.10">
    <property type="entry name" value="Endonuclease/exonuclease/phosphatase"/>
    <property type="match status" value="1"/>
</dbReference>
<evidence type="ECO:0000256" key="1">
    <source>
        <dbReference type="SAM" id="Phobius"/>
    </source>
</evidence>
<keyword evidence="1" id="KW-0472">Membrane</keyword>
<keyword evidence="1" id="KW-1133">Transmembrane helix</keyword>
<sequence length="378" mass="41659">MYGGFRVIMFVVPSSIACRVARKVGEGRPGKSFLLERALTIGLSPPGRSFQTFPMPNESAATRRSWWRRIPGIAGKCAVALFVLGLAVRLTVRDRWVVANTLYYATPWSILFVLGCLSAVWLRRRRAARPLAWVTGLVAVACAGIWFSTSWRTGPSARGAGDVRAMTWNLAHGRWGLEGLAKAAAMHEPDIALFVEADPSRIDVRAIFKSAFPEHHVFLLGGGIVLVSRWPGGDARAYQFGSEKTESRIREIDLATPWGTWTVFGCDMASNTLYQREPHFRELAERIAGCPHPVICTGDFNTPLDSLHVEKLRAGGLTEAFEAAGEGYLPTWPVPAPVLSLDQMWISKGLKPVGCVRRWNWRSDHAAVITEIGIEPAP</sequence>
<keyword evidence="1" id="KW-0812">Transmembrane</keyword>
<organism evidence="3 4">
    <name type="scientific">Caulifigura coniformis</name>
    <dbReference type="NCBI Taxonomy" id="2527983"/>
    <lineage>
        <taxon>Bacteria</taxon>
        <taxon>Pseudomonadati</taxon>
        <taxon>Planctomycetota</taxon>
        <taxon>Planctomycetia</taxon>
        <taxon>Planctomycetales</taxon>
        <taxon>Planctomycetaceae</taxon>
        <taxon>Caulifigura</taxon>
    </lineage>
</organism>
<dbReference type="SUPFAM" id="SSF56219">
    <property type="entry name" value="DNase I-like"/>
    <property type="match status" value="1"/>
</dbReference>
<protein>
    <recommendedName>
        <fullName evidence="2">Endonuclease/exonuclease/phosphatase domain-containing protein</fullName>
    </recommendedName>
</protein>
<dbReference type="PROSITE" id="PS51257">
    <property type="entry name" value="PROKAR_LIPOPROTEIN"/>
    <property type="match status" value="1"/>
</dbReference>
<dbReference type="InParanoid" id="A0A517SBY6"/>
<evidence type="ECO:0000313" key="4">
    <source>
        <dbReference type="Proteomes" id="UP000315700"/>
    </source>
</evidence>
<reference evidence="3 4" key="1">
    <citation type="submission" date="2019-02" db="EMBL/GenBank/DDBJ databases">
        <title>Deep-cultivation of Planctomycetes and their phenomic and genomic characterization uncovers novel biology.</title>
        <authorList>
            <person name="Wiegand S."/>
            <person name="Jogler M."/>
            <person name="Boedeker C."/>
            <person name="Pinto D."/>
            <person name="Vollmers J."/>
            <person name="Rivas-Marin E."/>
            <person name="Kohn T."/>
            <person name="Peeters S.H."/>
            <person name="Heuer A."/>
            <person name="Rast P."/>
            <person name="Oberbeckmann S."/>
            <person name="Bunk B."/>
            <person name="Jeske O."/>
            <person name="Meyerdierks A."/>
            <person name="Storesund J.E."/>
            <person name="Kallscheuer N."/>
            <person name="Luecker S."/>
            <person name="Lage O.M."/>
            <person name="Pohl T."/>
            <person name="Merkel B.J."/>
            <person name="Hornburger P."/>
            <person name="Mueller R.-W."/>
            <person name="Bruemmer F."/>
            <person name="Labrenz M."/>
            <person name="Spormann A.M."/>
            <person name="Op den Camp H."/>
            <person name="Overmann J."/>
            <person name="Amann R."/>
            <person name="Jetten M.S.M."/>
            <person name="Mascher T."/>
            <person name="Medema M.H."/>
            <person name="Devos D.P."/>
            <person name="Kaster A.-K."/>
            <person name="Ovreas L."/>
            <person name="Rohde M."/>
            <person name="Galperin M.Y."/>
            <person name="Jogler C."/>
        </authorList>
    </citation>
    <scope>NUCLEOTIDE SEQUENCE [LARGE SCALE GENOMIC DNA]</scope>
    <source>
        <strain evidence="3 4">Pan44</strain>
    </source>
</reference>
<dbReference type="AlphaFoldDB" id="A0A517SBY6"/>
<feature type="transmembrane region" description="Helical" evidence="1">
    <location>
        <begin position="102"/>
        <end position="122"/>
    </location>
</feature>
<dbReference type="KEGG" id="ccos:Pan44_16620"/>
<evidence type="ECO:0000259" key="2">
    <source>
        <dbReference type="Pfam" id="PF03372"/>
    </source>
</evidence>
<dbReference type="InterPro" id="IPR005135">
    <property type="entry name" value="Endo/exonuclease/phosphatase"/>
</dbReference>
<feature type="transmembrane region" description="Helical" evidence="1">
    <location>
        <begin position="131"/>
        <end position="148"/>
    </location>
</feature>
<gene>
    <name evidence="3" type="ORF">Pan44_16620</name>
</gene>
<dbReference type="InterPro" id="IPR036691">
    <property type="entry name" value="Endo/exonu/phosph_ase_sf"/>
</dbReference>
<dbReference type="Pfam" id="PF03372">
    <property type="entry name" value="Exo_endo_phos"/>
    <property type="match status" value="1"/>
</dbReference>
<name>A0A517SBY6_9PLAN</name>
<dbReference type="GO" id="GO:0003824">
    <property type="term" value="F:catalytic activity"/>
    <property type="evidence" value="ECO:0007669"/>
    <property type="project" value="InterPro"/>
</dbReference>
<feature type="domain" description="Endonuclease/exonuclease/phosphatase" evidence="2">
    <location>
        <begin position="166"/>
        <end position="365"/>
    </location>
</feature>
<accession>A0A517SBY6</accession>
<dbReference type="Proteomes" id="UP000315700">
    <property type="component" value="Chromosome"/>
</dbReference>
<keyword evidence="4" id="KW-1185">Reference proteome</keyword>